<dbReference type="Pfam" id="PF11915">
    <property type="entry name" value="DUF3433"/>
    <property type="match status" value="2"/>
</dbReference>
<organism evidence="2 3">
    <name type="scientific">Podospora aff. communis PSN243</name>
    <dbReference type="NCBI Taxonomy" id="3040156"/>
    <lineage>
        <taxon>Eukaryota</taxon>
        <taxon>Fungi</taxon>
        <taxon>Dikarya</taxon>
        <taxon>Ascomycota</taxon>
        <taxon>Pezizomycotina</taxon>
        <taxon>Sordariomycetes</taxon>
        <taxon>Sordariomycetidae</taxon>
        <taxon>Sordariales</taxon>
        <taxon>Podosporaceae</taxon>
        <taxon>Podospora</taxon>
    </lineage>
</organism>
<keyword evidence="1" id="KW-0472">Membrane</keyword>
<reference evidence="2" key="1">
    <citation type="journal article" date="2023" name="Mol. Phylogenet. Evol.">
        <title>Genome-scale phylogeny and comparative genomics of the fungal order Sordariales.</title>
        <authorList>
            <person name="Hensen N."/>
            <person name="Bonometti L."/>
            <person name="Westerberg I."/>
            <person name="Brannstrom I.O."/>
            <person name="Guillou S."/>
            <person name="Cros-Aarteil S."/>
            <person name="Calhoun S."/>
            <person name="Haridas S."/>
            <person name="Kuo A."/>
            <person name="Mondo S."/>
            <person name="Pangilinan J."/>
            <person name="Riley R."/>
            <person name="LaButti K."/>
            <person name="Andreopoulos B."/>
            <person name="Lipzen A."/>
            <person name="Chen C."/>
            <person name="Yan M."/>
            <person name="Daum C."/>
            <person name="Ng V."/>
            <person name="Clum A."/>
            <person name="Steindorff A."/>
            <person name="Ohm R.A."/>
            <person name="Martin F."/>
            <person name="Silar P."/>
            <person name="Natvig D.O."/>
            <person name="Lalanne C."/>
            <person name="Gautier V."/>
            <person name="Ament-Velasquez S.L."/>
            <person name="Kruys A."/>
            <person name="Hutchinson M.I."/>
            <person name="Powell A.J."/>
            <person name="Barry K."/>
            <person name="Miller A.N."/>
            <person name="Grigoriev I.V."/>
            <person name="Debuchy R."/>
            <person name="Gladieux P."/>
            <person name="Hiltunen Thoren M."/>
            <person name="Johannesson H."/>
        </authorList>
    </citation>
    <scope>NUCLEOTIDE SEQUENCE</scope>
    <source>
        <strain evidence="2">PSN243</strain>
    </source>
</reference>
<evidence type="ECO:0000313" key="2">
    <source>
        <dbReference type="EMBL" id="KAK4443771.1"/>
    </source>
</evidence>
<feature type="transmembrane region" description="Helical" evidence="1">
    <location>
        <begin position="529"/>
        <end position="548"/>
    </location>
</feature>
<feature type="transmembrane region" description="Helical" evidence="1">
    <location>
        <begin position="494"/>
        <end position="517"/>
    </location>
</feature>
<dbReference type="EMBL" id="MU865987">
    <property type="protein sequence ID" value="KAK4443771.1"/>
    <property type="molecule type" value="Genomic_DNA"/>
</dbReference>
<feature type="transmembrane region" description="Helical" evidence="1">
    <location>
        <begin position="261"/>
        <end position="281"/>
    </location>
</feature>
<dbReference type="AlphaFoldDB" id="A0AAV9G5E2"/>
<keyword evidence="3" id="KW-1185">Reference proteome</keyword>
<reference evidence="2" key="2">
    <citation type="submission" date="2023-05" db="EMBL/GenBank/DDBJ databases">
        <authorList>
            <consortium name="Lawrence Berkeley National Laboratory"/>
            <person name="Steindorff A."/>
            <person name="Hensen N."/>
            <person name="Bonometti L."/>
            <person name="Westerberg I."/>
            <person name="Brannstrom I.O."/>
            <person name="Guillou S."/>
            <person name="Cros-Aarteil S."/>
            <person name="Calhoun S."/>
            <person name="Haridas S."/>
            <person name="Kuo A."/>
            <person name="Mondo S."/>
            <person name="Pangilinan J."/>
            <person name="Riley R."/>
            <person name="Labutti K."/>
            <person name="Andreopoulos B."/>
            <person name="Lipzen A."/>
            <person name="Chen C."/>
            <person name="Yanf M."/>
            <person name="Daum C."/>
            <person name="Ng V."/>
            <person name="Clum A."/>
            <person name="Ohm R."/>
            <person name="Martin F."/>
            <person name="Silar P."/>
            <person name="Natvig D."/>
            <person name="Lalanne C."/>
            <person name="Gautier V."/>
            <person name="Ament-Velasquez S.L."/>
            <person name="Kruys A."/>
            <person name="Hutchinson M.I."/>
            <person name="Powell A.J."/>
            <person name="Barry K."/>
            <person name="Miller A.N."/>
            <person name="Grigoriev I.V."/>
            <person name="Debuchy R."/>
            <person name="Gladieux P."/>
            <person name="Thoren M.H."/>
            <person name="Johannesson H."/>
        </authorList>
    </citation>
    <scope>NUCLEOTIDE SEQUENCE</scope>
    <source>
        <strain evidence="2">PSN243</strain>
    </source>
</reference>
<evidence type="ECO:0000313" key="3">
    <source>
        <dbReference type="Proteomes" id="UP001321760"/>
    </source>
</evidence>
<proteinExistence type="predicted"/>
<keyword evidence="1" id="KW-0812">Transmembrane</keyword>
<gene>
    <name evidence="2" type="ORF">QBC34DRAFT_310409</name>
</gene>
<accession>A0AAV9G5E2</accession>
<protein>
    <submittedName>
        <fullName evidence="2">Uncharacterized protein</fullName>
    </submittedName>
</protein>
<feature type="transmembrane region" description="Helical" evidence="1">
    <location>
        <begin position="394"/>
        <end position="411"/>
    </location>
</feature>
<dbReference type="Proteomes" id="UP001321760">
    <property type="component" value="Unassembled WGS sequence"/>
</dbReference>
<dbReference type="InterPro" id="IPR021840">
    <property type="entry name" value="DUF3433"/>
</dbReference>
<feature type="transmembrane region" description="Helical" evidence="1">
    <location>
        <begin position="139"/>
        <end position="161"/>
    </location>
</feature>
<evidence type="ECO:0000256" key="1">
    <source>
        <dbReference type="SAM" id="Phobius"/>
    </source>
</evidence>
<comment type="caution">
    <text evidence="2">The sequence shown here is derived from an EMBL/GenBank/DDBJ whole genome shotgun (WGS) entry which is preliminary data.</text>
</comment>
<name>A0AAV9G5E2_9PEZI</name>
<sequence length="646" mass="70794">MQRETTVQFTASNGLLTTKTKIDVVWLKTTTYLAGVPPVMVAPYVQTVLNADGQPIATTTSFRDGIPLLVPTLTTLLDASGVPTATLRTSAAPTSRIVTLTNNLGIPIATQTQFPVIPLIPGAKPADDLFLLTDSSHSLYFAVYFLPILIAAILLIPIQVLDAEIRLLMPYRLLTRPGGTDAAEALCLSTRGFSGRLAGWKLLLRHREPLAVLSDGLSLCNTVLIALSGEAIGMRLRGHCHQQNVSTCMISLAAFPGPARAAQALMGTMMVLLVVMGRILARWRSGVAAHPASLASVCALLQVPGAVELLRKGVAPPSGRESLKAQDKLRGSWVRIGWAESDKRAEGYGLVFMREGARLALTRNTRIRSWDGWGEKRGKKVKLHVPVSERVNQGAFFGFLCGLLAMILYYQCTMYDDPSESAFEAFVDSQGFGVVALFSALGMLAHWTITLAFGATSIYLHISQRPQPAARSVLESRATNPFTRLWRALRRRDALTASIAVANILAKFLPMLLSGIPFKSTQTWQSQQICGWTTVALLAIMILVMLVYMRFARWPELPVSPDSLAGVVYYVCDSHMLKDFERLSMLGTRERDRRVERMARRYSFDWITGVSGERRIACDYAEGGQGFKLRSLGHLGFGVGGKMRPR</sequence>
<feature type="transmembrane region" description="Helical" evidence="1">
    <location>
        <begin position="431"/>
        <end position="462"/>
    </location>
</feature>
<dbReference type="PANTHER" id="PTHR37544">
    <property type="entry name" value="SPRAY-RELATED"/>
    <property type="match status" value="1"/>
</dbReference>
<dbReference type="PANTHER" id="PTHR37544:SF1">
    <property type="entry name" value="PHOSPHORIBOSYLAMINOIMIDAZOLE-SUCCINOCARBOXAMIDE SYNTHASE"/>
    <property type="match status" value="1"/>
</dbReference>
<keyword evidence="1" id="KW-1133">Transmembrane helix</keyword>